<feature type="active site" evidence="12">
    <location>
        <position position="216"/>
    </location>
</feature>
<feature type="transmembrane region" description="Helical" evidence="12">
    <location>
        <begin position="34"/>
        <end position="53"/>
    </location>
</feature>
<keyword evidence="4 12" id="KW-0808">Transferase</keyword>
<dbReference type="CDD" id="cd09112">
    <property type="entry name" value="PLDc_CLS_2"/>
    <property type="match status" value="1"/>
</dbReference>
<feature type="active site" evidence="12">
    <location>
        <position position="395"/>
    </location>
</feature>
<proteinExistence type="inferred from homology"/>
<evidence type="ECO:0000313" key="15">
    <source>
        <dbReference type="EMBL" id="MBD7915764.1"/>
    </source>
</evidence>
<feature type="domain" description="PLD phosphodiesterase" evidence="14">
    <location>
        <begin position="388"/>
        <end position="415"/>
    </location>
</feature>
<feature type="active site" evidence="12">
    <location>
        <position position="393"/>
    </location>
</feature>
<dbReference type="EMBL" id="JACSQZ010000044">
    <property type="protein sequence ID" value="MBD7915764.1"/>
    <property type="molecule type" value="Genomic_DNA"/>
</dbReference>
<dbReference type="NCBIfam" id="TIGR04265">
    <property type="entry name" value="bac_cardiolipin"/>
    <property type="match status" value="1"/>
</dbReference>
<evidence type="ECO:0000256" key="11">
    <source>
        <dbReference type="ARBA" id="ARBA00023264"/>
    </source>
</evidence>
<comment type="similarity">
    <text evidence="12">Belongs to the phospholipase D family. Cardiolipin synthase subfamily.</text>
</comment>
<keyword evidence="5 12" id="KW-0812">Transmembrane</keyword>
<keyword evidence="3 12" id="KW-0444">Lipid biosynthesis</keyword>
<evidence type="ECO:0000256" key="9">
    <source>
        <dbReference type="ARBA" id="ARBA00023136"/>
    </source>
</evidence>
<dbReference type="InterPro" id="IPR022924">
    <property type="entry name" value="Cardiolipin_synthase"/>
</dbReference>
<evidence type="ECO:0000256" key="3">
    <source>
        <dbReference type="ARBA" id="ARBA00022516"/>
    </source>
</evidence>
<keyword evidence="9 12" id="KW-0472">Membrane</keyword>
<protein>
    <recommendedName>
        <fullName evidence="12 13">Cardiolipin synthase</fullName>
        <shortName evidence="12">CL synthase</shortName>
        <ecNumber evidence="12 13">2.7.8.-</ecNumber>
    </recommendedName>
</protein>
<evidence type="ECO:0000256" key="8">
    <source>
        <dbReference type="ARBA" id="ARBA00023098"/>
    </source>
</evidence>
<dbReference type="Gene3D" id="3.30.870.10">
    <property type="entry name" value="Endonuclease Chain A"/>
    <property type="match status" value="2"/>
</dbReference>
<dbReference type="InterPro" id="IPR001736">
    <property type="entry name" value="PLipase_D/transphosphatidylase"/>
</dbReference>
<dbReference type="SMART" id="SM00155">
    <property type="entry name" value="PLDc"/>
    <property type="match status" value="2"/>
</dbReference>
<dbReference type="PANTHER" id="PTHR21248:SF22">
    <property type="entry name" value="PHOSPHOLIPASE D"/>
    <property type="match status" value="1"/>
</dbReference>
<keyword evidence="10 12" id="KW-0594">Phospholipid biosynthesis</keyword>
<comment type="catalytic activity">
    <reaction evidence="12">
        <text>2 a 1,2-diacyl-sn-glycero-3-phospho-(1'-sn-glycerol) = a cardiolipin + glycerol</text>
        <dbReference type="Rhea" id="RHEA:31451"/>
        <dbReference type="ChEBI" id="CHEBI:17754"/>
        <dbReference type="ChEBI" id="CHEBI:62237"/>
        <dbReference type="ChEBI" id="CHEBI:64716"/>
    </reaction>
</comment>
<accession>A0ABR8Q5S8</accession>
<dbReference type="HAMAP" id="MF_01916">
    <property type="entry name" value="Cardiolipin_synth_Cls"/>
    <property type="match status" value="1"/>
</dbReference>
<reference evidence="15 16" key="1">
    <citation type="submission" date="2020-08" db="EMBL/GenBank/DDBJ databases">
        <title>A Genomic Blueprint of the Chicken Gut Microbiome.</title>
        <authorList>
            <person name="Gilroy R."/>
            <person name="Ravi A."/>
            <person name="Getino M."/>
            <person name="Pursley I."/>
            <person name="Horton D.L."/>
            <person name="Alikhan N.-F."/>
            <person name="Baker D."/>
            <person name="Gharbi K."/>
            <person name="Hall N."/>
            <person name="Watson M."/>
            <person name="Adriaenssens E.M."/>
            <person name="Foster-Nyarko E."/>
            <person name="Jarju S."/>
            <person name="Secka A."/>
            <person name="Antonio M."/>
            <person name="Oren A."/>
            <person name="Chaudhuri R."/>
            <person name="La Ragione R.M."/>
            <person name="Hildebrand F."/>
            <person name="Pallen M.J."/>
        </authorList>
    </citation>
    <scope>NUCLEOTIDE SEQUENCE [LARGE SCALE GENOMIC DNA]</scope>
    <source>
        <strain evidence="15 16">Sa3CUN1</strain>
    </source>
</reference>
<dbReference type="InterPro" id="IPR027379">
    <property type="entry name" value="CLS_N"/>
</dbReference>
<keyword evidence="16" id="KW-1185">Reference proteome</keyword>
<evidence type="ECO:0000256" key="7">
    <source>
        <dbReference type="ARBA" id="ARBA00022989"/>
    </source>
</evidence>
<dbReference type="SUPFAM" id="SSF56024">
    <property type="entry name" value="Phospholipase D/nuclease"/>
    <property type="match status" value="2"/>
</dbReference>
<evidence type="ECO:0000256" key="13">
    <source>
        <dbReference type="NCBIfam" id="TIGR04265"/>
    </source>
</evidence>
<evidence type="ECO:0000256" key="6">
    <source>
        <dbReference type="ARBA" id="ARBA00022737"/>
    </source>
</evidence>
<dbReference type="Proteomes" id="UP000640335">
    <property type="component" value="Unassembled WGS sequence"/>
</dbReference>
<dbReference type="CDD" id="cd09110">
    <property type="entry name" value="PLDc_CLS_1"/>
    <property type="match status" value="1"/>
</dbReference>
<evidence type="ECO:0000256" key="5">
    <source>
        <dbReference type="ARBA" id="ARBA00022692"/>
    </source>
</evidence>
<feature type="active site" evidence="12">
    <location>
        <position position="400"/>
    </location>
</feature>
<dbReference type="EC" id="2.7.8.-" evidence="12 13"/>
<feature type="active site" evidence="12">
    <location>
        <position position="218"/>
    </location>
</feature>
<keyword evidence="7 12" id="KW-1133">Transmembrane helix</keyword>
<dbReference type="PANTHER" id="PTHR21248">
    <property type="entry name" value="CARDIOLIPIN SYNTHASE"/>
    <property type="match status" value="1"/>
</dbReference>
<comment type="subcellular location">
    <subcellularLocation>
        <location evidence="1 12">Cell membrane</location>
        <topology evidence="1 12">Multi-pass membrane protein</topology>
    </subcellularLocation>
</comment>
<evidence type="ECO:0000256" key="10">
    <source>
        <dbReference type="ARBA" id="ARBA00023209"/>
    </source>
</evidence>
<feature type="active site" evidence="12">
    <location>
        <position position="223"/>
    </location>
</feature>
<dbReference type="Pfam" id="PF13396">
    <property type="entry name" value="PLDc_N"/>
    <property type="match status" value="1"/>
</dbReference>
<keyword evidence="6" id="KW-0677">Repeat</keyword>
<comment type="function">
    <text evidence="12">Catalyzes the reversible phosphatidyl group transfer from one phosphatidylglycerol molecule to another to form cardiolipin (CL) (diphosphatidylglycerol) and glycerol.</text>
</comment>
<sequence>MEASVLLMIAYAINITSALSLIFIERKEPNTTWAWLLILLILPGIGFILYLLFGQNLSRQKIFKEKKGSDERKSRELREKFKEEERNGNISEEFIELIKMNYNNSKAVYTTGNSIETFISGEYKFERLIKDIRAAKNFIHIEYYIFRLDSLGKKIIDELKKKVDEGVEVRLLVDGMGSKSLRGKQIKYIRSLGIKFHVFFPGILPYLNIRLNFRNHRKIVVIDGKVGYVGGFNVGDEYVNKGDQFDFWRDTHVRIQGEAVNELNKRFILDWDYASEGELKDYSKYFINEKEYGDIGIQIISSGPDHKEEYIKHAYMKIINNAKKNVYIQTPYLVPDEPMKEAIKIAALSGIDVRIMVPGKPDHFFMEWILSANMGELLECGVKIYRYQKGFIHSKTIVADGKVSSIGTANLDIRSFQLNFEINAIIFDEIVAKEQERIFEKDIENCNLVTLEEYQNRGRIIRIKEALISLIAPIL</sequence>
<evidence type="ECO:0000256" key="4">
    <source>
        <dbReference type="ARBA" id="ARBA00022679"/>
    </source>
</evidence>
<comment type="caution">
    <text evidence="12">Lacks conserved residue(s) required for the propagation of feature annotation.</text>
</comment>
<comment type="caution">
    <text evidence="15">The sequence shown here is derived from an EMBL/GenBank/DDBJ whole genome shotgun (WGS) entry which is preliminary data.</text>
</comment>
<name>A0ABR8Q5S8_9CLOT</name>
<evidence type="ECO:0000256" key="2">
    <source>
        <dbReference type="ARBA" id="ARBA00022475"/>
    </source>
</evidence>
<evidence type="ECO:0000256" key="1">
    <source>
        <dbReference type="ARBA" id="ARBA00004651"/>
    </source>
</evidence>
<dbReference type="InterPro" id="IPR025202">
    <property type="entry name" value="PLD-like_dom"/>
</dbReference>
<organism evidence="15 16">
    <name type="scientific">Clostridium gallinarum</name>
    <dbReference type="NCBI Taxonomy" id="2762246"/>
    <lineage>
        <taxon>Bacteria</taxon>
        <taxon>Bacillati</taxon>
        <taxon>Bacillota</taxon>
        <taxon>Clostridia</taxon>
        <taxon>Eubacteriales</taxon>
        <taxon>Clostridiaceae</taxon>
        <taxon>Clostridium</taxon>
    </lineage>
</organism>
<gene>
    <name evidence="15" type="primary">cls</name>
    <name evidence="15" type="ORF">H9660_11465</name>
</gene>
<evidence type="ECO:0000256" key="12">
    <source>
        <dbReference type="HAMAP-Rule" id="MF_01916"/>
    </source>
</evidence>
<keyword evidence="11 12" id="KW-1208">Phospholipid metabolism</keyword>
<dbReference type="Pfam" id="PF13091">
    <property type="entry name" value="PLDc_2"/>
    <property type="match status" value="2"/>
</dbReference>
<dbReference type="PROSITE" id="PS50035">
    <property type="entry name" value="PLD"/>
    <property type="match status" value="2"/>
</dbReference>
<keyword evidence="8 12" id="KW-0443">Lipid metabolism</keyword>
<evidence type="ECO:0000259" key="14">
    <source>
        <dbReference type="PROSITE" id="PS50035"/>
    </source>
</evidence>
<feature type="domain" description="PLD phosphodiesterase" evidence="14">
    <location>
        <begin position="211"/>
        <end position="238"/>
    </location>
</feature>
<evidence type="ECO:0000313" key="16">
    <source>
        <dbReference type="Proteomes" id="UP000640335"/>
    </source>
</evidence>
<keyword evidence="2 12" id="KW-1003">Cell membrane</keyword>
<dbReference type="RefSeq" id="WP_191750519.1">
    <property type="nucleotide sequence ID" value="NZ_JACSQZ010000044.1"/>
</dbReference>
<dbReference type="InterPro" id="IPR030874">
    <property type="entry name" value="Cardiolipin_synth_Firmi"/>
</dbReference>